<dbReference type="EMBL" id="JAMYWD010000002">
    <property type="protein sequence ID" value="KAJ4979960.1"/>
    <property type="molecule type" value="Genomic_DNA"/>
</dbReference>
<keyword evidence="2" id="KW-1185">Reference proteome</keyword>
<accession>A0A9Q0R1I1</accession>
<proteinExistence type="predicted"/>
<protein>
    <submittedName>
        <fullName evidence="1">Uncharacterized protein</fullName>
    </submittedName>
</protein>
<evidence type="ECO:0000313" key="1">
    <source>
        <dbReference type="EMBL" id="KAJ4979960.1"/>
    </source>
</evidence>
<comment type="caution">
    <text evidence="1">The sequence shown here is derived from an EMBL/GenBank/DDBJ whole genome shotgun (WGS) entry which is preliminary data.</text>
</comment>
<reference evidence="1" key="1">
    <citation type="journal article" date="2023" name="Plant J.">
        <title>The genome of the king protea, Protea cynaroides.</title>
        <authorList>
            <person name="Chang J."/>
            <person name="Duong T.A."/>
            <person name="Schoeman C."/>
            <person name="Ma X."/>
            <person name="Roodt D."/>
            <person name="Barker N."/>
            <person name="Li Z."/>
            <person name="Van de Peer Y."/>
            <person name="Mizrachi E."/>
        </authorList>
    </citation>
    <scope>NUCLEOTIDE SEQUENCE</scope>
    <source>
        <tissue evidence="1">Young leaves</tissue>
    </source>
</reference>
<dbReference type="Proteomes" id="UP001141806">
    <property type="component" value="Unassembled WGS sequence"/>
</dbReference>
<organism evidence="1 2">
    <name type="scientific">Protea cynaroides</name>
    <dbReference type="NCBI Taxonomy" id="273540"/>
    <lineage>
        <taxon>Eukaryota</taxon>
        <taxon>Viridiplantae</taxon>
        <taxon>Streptophyta</taxon>
        <taxon>Embryophyta</taxon>
        <taxon>Tracheophyta</taxon>
        <taxon>Spermatophyta</taxon>
        <taxon>Magnoliopsida</taxon>
        <taxon>Proteales</taxon>
        <taxon>Proteaceae</taxon>
        <taxon>Protea</taxon>
    </lineage>
</organism>
<evidence type="ECO:0000313" key="2">
    <source>
        <dbReference type="Proteomes" id="UP001141806"/>
    </source>
</evidence>
<sequence length="306" mass="35401">MIESSKVCSAKSKRLCSACLNDMNTECLSASRRYSDQSEIRLGACHPTNHAIVKANYRELRSWILSAFLHISRGQSKGENEKYRKWMMPLYKNQGLISRSIEHSNGSVLICGIYGRRLKTNIVQQKELADITTVVALKEIQFARFVHGGHVICGLFDVGVHVNYEIIYLLDSLHAIMTALPRVFRCPKISPLGLVGCQRCSCLSLCVVFERDAFLRRYINHHIFVIFNQGCFYKLYAFYCSNIVWNTKYRKWMMPLYKNQSLISQSIEHSNCCVLICGIYGRRLKVKCNLEYRRLYSRMIFPYQVG</sequence>
<gene>
    <name evidence="1" type="ORF">NE237_010740</name>
</gene>
<dbReference type="AlphaFoldDB" id="A0A9Q0R1I1"/>
<name>A0A9Q0R1I1_9MAGN</name>